<name>A0A0F9YU10_9MICR</name>
<gene>
    <name evidence="2" type="ORF">AAJ76_900091198</name>
</gene>
<evidence type="ECO:0000256" key="1">
    <source>
        <dbReference type="SAM" id="Coils"/>
    </source>
</evidence>
<keyword evidence="3" id="KW-1185">Reference proteome</keyword>
<feature type="coiled-coil region" evidence="1">
    <location>
        <begin position="2"/>
        <end position="58"/>
    </location>
</feature>
<proteinExistence type="predicted"/>
<protein>
    <submittedName>
        <fullName evidence="2">T-complex 10</fullName>
    </submittedName>
</protein>
<organism evidence="2 3">
    <name type="scientific">Vairimorpha ceranae</name>
    <dbReference type="NCBI Taxonomy" id="40302"/>
    <lineage>
        <taxon>Eukaryota</taxon>
        <taxon>Fungi</taxon>
        <taxon>Fungi incertae sedis</taxon>
        <taxon>Microsporidia</taxon>
        <taxon>Nosematidae</taxon>
        <taxon>Vairimorpha</taxon>
    </lineage>
</organism>
<dbReference type="InterPro" id="IPR047002">
    <property type="entry name" value="Tcp10_C_sf"/>
</dbReference>
<accession>A0A0F9YU10</accession>
<dbReference type="OrthoDB" id="10252174at2759"/>
<dbReference type="AlphaFoldDB" id="A0A0F9YU10"/>
<evidence type="ECO:0000313" key="2">
    <source>
        <dbReference type="EMBL" id="KKO75962.1"/>
    </source>
</evidence>
<dbReference type="Gene3D" id="2.60.450.20">
    <property type="match status" value="1"/>
</dbReference>
<dbReference type="GeneID" id="36321595"/>
<dbReference type="EMBL" id="JPQZ01000009">
    <property type="protein sequence ID" value="KKO75962.1"/>
    <property type="molecule type" value="Genomic_DNA"/>
</dbReference>
<dbReference type="VEuPathDB" id="MicrosporidiaDB:AAJ76_900091198"/>
<evidence type="ECO:0000313" key="3">
    <source>
        <dbReference type="Proteomes" id="UP000034350"/>
    </source>
</evidence>
<reference evidence="2 3" key="1">
    <citation type="journal article" date="2015" name="Environ. Microbiol.">
        <title>Genome analyses suggest the presence of polyploidy and recent human-driven expansions in eight global populations of the honeybee pathogen Nosema ceranae.</title>
        <authorList>
            <person name="Pelin A."/>
            <person name="Selman M."/>
            <person name="Aris-Brosou S."/>
            <person name="Farinelli L."/>
            <person name="Corradi N."/>
        </authorList>
    </citation>
    <scope>NUCLEOTIDE SEQUENCE [LARGE SCALE GENOMIC DNA]</scope>
    <source>
        <strain evidence="2 3">PA08 1199</strain>
    </source>
</reference>
<comment type="caution">
    <text evidence="2">The sequence shown here is derived from an EMBL/GenBank/DDBJ whole genome shotgun (WGS) entry which is preliminary data.</text>
</comment>
<dbReference type="RefSeq" id="XP_024331704.1">
    <property type="nucleotide sequence ID" value="XM_024476639.1"/>
</dbReference>
<dbReference type="Proteomes" id="UP000034350">
    <property type="component" value="Unassembled WGS sequence"/>
</dbReference>
<sequence>MLKIIKEKINSINRLMEQVESTKKPSIIELLKKEIEKLRELNNEYKNILDSKKVVHKEIEKKKIRYYLQDGSTYVIRDKYRYLYDAKSKVITYEFDNGQIERSYPSGIKEIRYGDGSIIIKNDNKDYDKLDDTKSKFISL</sequence>
<keyword evidence="1" id="KW-0175">Coiled coil</keyword>
<dbReference type="VEuPathDB" id="MicrosporidiaDB:G9O61_00g004620"/>